<dbReference type="OrthoDB" id="2449530at2759"/>
<sequence length="145" mass="16354">MAQWIAGKMKNYWGAAFQNVRNSIWKVFGVEKLPLLKSNAGASEIVSGAYWIDLITRDAFSTAAVPILTHDYYAFTLAVCDIILNPQSRSVKCTEKRMKRRIEKFLNDYNSGGPSYGSAEAIMDEELEANEHKVSNELSSDRLRI</sequence>
<protein>
    <submittedName>
        <fullName evidence="1">Uncharacterized protein</fullName>
    </submittedName>
</protein>
<gene>
    <name evidence="1" type="ORF">C2G38_2049858</name>
</gene>
<proteinExistence type="predicted"/>
<organism evidence="1 2">
    <name type="scientific">Gigaspora rosea</name>
    <dbReference type="NCBI Taxonomy" id="44941"/>
    <lineage>
        <taxon>Eukaryota</taxon>
        <taxon>Fungi</taxon>
        <taxon>Fungi incertae sedis</taxon>
        <taxon>Mucoromycota</taxon>
        <taxon>Glomeromycotina</taxon>
        <taxon>Glomeromycetes</taxon>
        <taxon>Diversisporales</taxon>
        <taxon>Gigasporaceae</taxon>
        <taxon>Gigaspora</taxon>
    </lineage>
</organism>
<keyword evidence="2" id="KW-1185">Reference proteome</keyword>
<dbReference type="Proteomes" id="UP000266673">
    <property type="component" value="Unassembled WGS sequence"/>
</dbReference>
<comment type="caution">
    <text evidence="1">The sequence shown here is derived from an EMBL/GenBank/DDBJ whole genome shotgun (WGS) entry which is preliminary data.</text>
</comment>
<accession>A0A397U0Y7</accession>
<dbReference type="EMBL" id="QKWP01002618">
    <property type="protein sequence ID" value="RIB02697.1"/>
    <property type="molecule type" value="Genomic_DNA"/>
</dbReference>
<name>A0A397U0Y7_9GLOM</name>
<evidence type="ECO:0000313" key="1">
    <source>
        <dbReference type="EMBL" id="RIB02697.1"/>
    </source>
</evidence>
<evidence type="ECO:0000313" key="2">
    <source>
        <dbReference type="Proteomes" id="UP000266673"/>
    </source>
</evidence>
<dbReference type="AlphaFoldDB" id="A0A397U0Y7"/>
<reference evidence="1 2" key="1">
    <citation type="submission" date="2018-06" db="EMBL/GenBank/DDBJ databases">
        <title>Comparative genomics reveals the genomic features of Rhizophagus irregularis, R. cerebriforme, R. diaphanum and Gigaspora rosea, and their symbiotic lifestyle signature.</title>
        <authorList>
            <person name="Morin E."/>
            <person name="San Clemente H."/>
            <person name="Chen E.C.H."/>
            <person name="De La Providencia I."/>
            <person name="Hainaut M."/>
            <person name="Kuo A."/>
            <person name="Kohler A."/>
            <person name="Murat C."/>
            <person name="Tang N."/>
            <person name="Roy S."/>
            <person name="Loubradou J."/>
            <person name="Henrissat B."/>
            <person name="Grigoriev I.V."/>
            <person name="Corradi N."/>
            <person name="Roux C."/>
            <person name="Martin F.M."/>
        </authorList>
    </citation>
    <scope>NUCLEOTIDE SEQUENCE [LARGE SCALE GENOMIC DNA]</scope>
    <source>
        <strain evidence="1 2">DAOM 194757</strain>
    </source>
</reference>